<proteinExistence type="predicted"/>
<protein>
    <submittedName>
        <fullName evidence="2">DUF2484 family protein</fullName>
    </submittedName>
</protein>
<evidence type="ECO:0000313" key="2">
    <source>
        <dbReference type="EMBL" id="MFB9149445.1"/>
    </source>
</evidence>
<reference evidence="2 3" key="1">
    <citation type="submission" date="2024-09" db="EMBL/GenBank/DDBJ databases">
        <authorList>
            <person name="Sun Q."/>
            <person name="Mori K."/>
        </authorList>
    </citation>
    <scope>NUCLEOTIDE SEQUENCE [LARGE SCALE GENOMIC DNA]</scope>
    <source>
        <strain evidence="2 3">CECT 9424</strain>
    </source>
</reference>
<feature type="transmembrane region" description="Helical" evidence="1">
    <location>
        <begin position="52"/>
        <end position="73"/>
    </location>
</feature>
<dbReference type="Proteomes" id="UP001589670">
    <property type="component" value="Unassembled WGS sequence"/>
</dbReference>
<accession>A0ABV5HYE4</accession>
<keyword evidence="1" id="KW-0812">Transmembrane</keyword>
<evidence type="ECO:0000313" key="3">
    <source>
        <dbReference type="Proteomes" id="UP001589670"/>
    </source>
</evidence>
<keyword evidence="1" id="KW-0472">Membrane</keyword>
<dbReference type="RefSeq" id="WP_377068359.1">
    <property type="nucleotide sequence ID" value="NZ_JBHMEC010000010.1"/>
</dbReference>
<sequence>MTASLTLACLWALAANVLAMLPSRDNHWRRAWALIALGVPVLGLVTWQHGPWLGLIVLAAGMSVLRWPLVYLARWLRRQLG</sequence>
<dbReference type="InterPro" id="IPR018919">
    <property type="entry name" value="DUF2484"/>
</dbReference>
<dbReference type="EMBL" id="JBHMEC010000010">
    <property type="protein sequence ID" value="MFB9149445.1"/>
    <property type="molecule type" value="Genomic_DNA"/>
</dbReference>
<keyword evidence="1" id="KW-1133">Transmembrane helix</keyword>
<name>A0ABV5HYE4_9RHOB</name>
<evidence type="ECO:0000256" key="1">
    <source>
        <dbReference type="SAM" id="Phobius"/>
    </source>
</evidence>
<comment type="caution">
    <text evidence="2">The sequence shown here is derived from an EMBL/GenBank/DDBJ whole genome shotgun (WGS) entry which is preliminary data.</text>
</comment>
<dbReference type="Pfam" id="PF10658">
    <property type="entry name" value="DUF2484"/>
    <property type="match status" value="1"/>
</dbReference>
<gene>
    <name evidence="2" type="ORF">ACFFU4_06720</name>
</gene>
<organism evidence="2 3">
    <name type="scientific">Roseovarius ramblicola</name>
    <dbReference type="NCBI Taxonomy" id="2022336"/>
    <lineage>
        <taxon>Bacteria</taxon>
        <taxon>Pseudomonadati</taxon>
        <taxon>Pseudomonadota</taxon>
        <taxon>Alphaproteobacteria</taxon>
        <taxon>Rhodobacterales</taxon>
        <taxon>Roseobacteraceae</taxon>
        <taxon>Roseovarius</taxon>
    </lineage>
</organism>
<keyword evidence="3" id="KW-1185">Reference proteome</keyword>